<feature type="repeat" description="ANK" evidence="6">
    <location>
        <begin position="218"/>
        <end position="250"/>
    </location>
</feature>
<dbReference type="Gene3D" id="1.25.40.20">
    <property type="entry name" value="Ankyrin repeat-containing domain"/>
    <property type="match status" value="1"/>
</dbReference>
<keyword evidence="4" id="KW-0862">Zinc</keyword>
<name>A0A482DJ45_9BILA</name>
<keyword evidence="2" id="KW-0677">Repeat</keyword>
<dbReference type="PROSITE" id="PS50089">
    <property type="entry name" value="ZF_RING_2"/>
    <property type="match status" value="1"/>
</dbReference>
<organism evidence="11">
    <name type="scientific">Brachionus koreanus</name>
    <dbReference type="NCBI Taxonomy" id="1199090"/>
    <lineage>
        <taxon>Eukaryota</taxon>
        <taxon>Metazoa</taxon>
        <taxon>Spiralia</taxon>
        <taxon>Gnathifera</taxon>
        <taxon>Rotifera</taxon>
        <taxon>Eurotatoria</taxon>
        <taxon>Monogononta</taxon>
        <taxon>Pseudotrocha</taxon>
        <taxon>Ploima</taxon>
        <taxon>Brachionidae</taxon>
        <taxon>Brachionus</taxon>
    </lineage>
</organism>
<keyword evidence="5 6" id="KW-0040">ANK repeat</keyword>
<dbReference type="SMART" id="SM00292">
    <property type="entry name" value="BRCT"/>
    <property type="match status" value="2"/>
</dbReference>
<feature type="repeat" description="ANK" evidence="6">
    <location>
        <begin position="184"/>
        <end position="217"/>
    </location>
</feature>
<evidence type="ECO:0000259" key="10">
    <source>
        <dbReference type="PROSITE" id="PS50172"/>
    </source>
</evidence>
<dbReference type="Pfam" id="PF00533">
    <property type="entry name" value="BRCT"/>
    <property type="match status" value="1"/>
</dbReference>
<dbReference type="SUPFAM" id="SSF48403">
    <property type="entry name" value="Ankyrin repeat"/>
    <property type="match status" value="1"/>
</dbReference>
<dbReference type="PROSITE" id="PS00518">
    <property type="entry name" value="ZF_RING_1"/>
    <property type="match status" value="1"/>
</dbReference>
<sequence>MDSYFSQTLLAAQDLKESFKCLNCDCIPVEPYFTGVCDHLLCKNCISLSNECPKCDAAFYQKDLHMNKMIKEAVLYINQIIEIVSPGYAESKTDSDILPSIDLNFDEKKSESKAFAVPEPVQLVATQTRSRSRKSTKAANSSQYATRSQSTRATRKSIQNENAEVDQSQKPRTQSAKRVRKNDKGETPLHLAVMNNDIEKLKELLAEPLVDVNSRDFAGWTPLHEAVNKDNIEMIKILIESNADINARGYQNNTPLHEATLNKRLDAIKFLLENGADHTVRNEFGVLAQDFVRDKPDFLSLFNKPVPKSPSPTKDISSSYVIRKSKVKTKKIVLYGSGMKDEEKTKMTQLASKFNIQIAREMGNNVTHVVFTTVNICARTINYMKAILMGIWIVNLKWLEDSFENNALLPENDYEAKGSVKIPDSNGPFKGRLNASAQSPKLFEDCFLYFYGEFNVFDKQDLIKLAEQAGAKILRREPKLERVDELITTEMPHHLDLDFDKNFSCSHFLIYDASKSKMDIKHKYLYSVKVNWLFACIDRFKILNPLGFK</sequence>
<dbReference type="InterPro" id="IPR036770">
    <property type="entry name" value="Ankyrin_rpt-contain_sf"/>
</dbReference>
<dbReference type="PRINTS" id="PR01415">
    <property type="entry name" value="ANKYRIN"/>
</dbReference>
<dbReference type="SUPFAM" id="SSF52113">
    <property type="entry name" value="BRCT domain"/>
    <property type="match status" value="2"/>
</dbReference>
<dbReference type="GO" id="GO:0008270">
    <property type="term" value="F:zinc ion binding"/>
    <property type="evidence" value="ECO:0007669"/>
    <property type="project" value="UniProtKB-KW"/>
</dbReference>
<feature type="compositionally biased region" description="Polar residues" evidence="8">
    <location>
        <begin position="137"/>
        <end position="174"/>
    </location>
</feature>
<keyword evidence="1" id="KW-0479">Metal-binding</keyword>
<feature type="domain" description="RING-type" evidence="9">
    <location>
        <begin position="21"/>
        <end position="56"/>
    </location>
</feature>
<reference evidence="11" key="1">
    <citation type="journal article" date="2019" name="Hydrobiologia">
        <title>Targeted cytochrome P450 3045C1 (CYP3045C1) gene mutation via CRISPR-Cas9 ribonucleoproteins in the marine rotifer Brachionus koreanus.</title>
        <authorList>
            <person name="Kim D.-H."/>
            <person name="Yu J."/>
            <person name="Park J.C."/>
            <person name="Jeong C.-B."/>
            <person name="Bae S."/>
            <person name="Lee J.-S."/>
        </authorList>
    </citation>
    <scope>NUCLEOTIDE SEQUENCE</scope>
</reference>
<dbReference type="EMBL" id="MK058703">
    <property type="protein sequence ID" value="QBM06229.1"/>
    <property type="molecule type" value="mRNA"/>
</dbReference>
<feature type="domain" description="BRCT" evidence="10">
    <location>
        <begin position="438"/>
        <end position="549"/>
    </location>
</feature>
<dbReference type="GO" id="GO:0031436">
    <property type="term" value="C:BRCA1-BARD1 complex"/>
    <property type="evidence" value="ECO:0007669"/>
    <property type="project" value="TreeGrafter"/>
</dbReference>
<evidence type="ECO:0000256" key="7">
    <source>
        <dbReference type="PROSITE-ProRule" id="PRU00175"/>
    </source>
</evidence>
<feature type="repeat" description="ANK" evidence="6">
    <location>
        <begin position="251"/>
        <end position="283"/>
    </location>
</feature>
<dbReference type="InterPro" id="IPR017907">
    <property type="entry name" value="Znf_RING_CS"/>
</dbReference>
<dbReference type="SUPFAM" id="SSF57850">
    <property type="entry name" value="RING/U-box"/>
    <property type="match status" value="1"/>
</dbReference>
<dbReference type="InterPro" id="IPR001841">
    <property type="entry name" value="Znf_RING"/>
</dbReference>
<dbReference type="PANTHER" id="PTHR24171:SF8">
    <property type="entry name" value="BRCA1-ASSOCIATED RING DOMAIN PROTEIN 1"/>
    <property type="match status" value="1"/>
</dbReference>
<dbReference type="GO" id="GO:0004842">
    <property type="term" value="F:ubiquitin-protein transferase activity"/>
    <property type="evidence" value="ECO:0007669"/>
    <property type="project" value="TreeGrafter"/>
</dbReference>
<dbReference type="SMART" id="SM00248">
    <property type="entry name" value="ANK"/>
    <property type="match status" value="3"/>
</dbReference>
<dbReference type="Gene3D" id="3.40.50.10190">
    <property type="entry name" value="BRCT domain"/>
    <property type="match status" value="2"/>
</dbReference>
<proteinExistence type="evidence at transcript level"/>
<dbReference type="AlphaFoldDB" id="A0A482DJ45"/>
<evidence type="ECO:0000256" key="3">
    <source>
        <dbReference type="ARBA" id="ARBA00022771"/>
    </source>
</evidence>
<evidence type="ECO:0000256" key="2">
    <source>
        <dbReference type="ARBA" id="ARBA00022737"/>
    </source>
</evidence>
<dbReference type="GO" id="GO:0070531">
    <property type="term" value="C:BRCA1-A complex"/>
    <property type="evidence" value="ECO:0007669"/>
    <property type="project" value="TreeGrafter"/>
</dbReference>
<keyword evidence="3 7" id="KW-0863">Zinc-finger</keyword>
<dbReference type="PROSITE" id="PS50172">
    <property type="entry name" value="BRCT"/>
    <property type="match status" value="2"/>
</dbReference>
<dbReference type="Pfam" id="PF12796">
    <property type="entry name" value="Ank_2"/>
    <property type="match status" value="1"/>
</dbReference>
<dbReference type="GO" id="GO:0085020">
    <property type="term" value="P:protein K6-linked ubiquitination"/>
    <property type="evidence" value="ECO:0007669"/>
    <property type="project" value="TreeGrafter"/>
</dbReference>
<accession>A0A482DJ45</accession>
<protein>
    <submittedName>
        <fullName evidence="11">BRCA1-associated RING domain protein 1</fullName>
    </submittedName>
</protein>
<dbReference type="InterPro" id="IPR036420">
    <property type="entry name" value="BRCT_dom_sf"/>
</dbReference>
<evidence type="ECO:0000256" key="4">
    <source>
        <dbReference type="ARBA" id="ARBA00022833"/>
    </source>
</evidence>
<dbReference type="InterPro" id="IPR002110">
    <property type="entry name" value="Ankyrin_rpt"/>
</dbReference>
<evidence type="ECO:0000256" key="1">
    <source>
        <dbReference type="ARBA" id="ARBA00022723"/>
    </source>
</evidence>
<dbReference type="PROSITE" id="PS50088">
    <property type="entry name" value="ANK_REPEAT"/>
    <property type="match status" value="3"/>
</dbReference>
<evidence type="ECO:0000256" key="8">
    <source>
        <dbReference type="SAM" id="MobiDB-lite"/>
    </source>
</evidence>
<dbReference type="PROSITE" id="PS50297">
    <property type="entry name" value="ANK_REP_REGION"/>
    <property type="match status" value="3"/>
</dbReference>
<evidence type="ECO:0000259" key="9">
    <source>
        <dbReference type="PROSITE" id="PS50089"/>
    </source>
</evidence>
<evidence type="ECO:0000256" key="5">
    <source>
        <dbReference type="ARBA" id="ARBA00023043"/>
    </source>
</evidence>
<dbReference type="Gene3D" id="3.30.40.10">
    <property type="entry name" value="Zinc/RING finger domain, C3HC4 (zinc finger)"/>
    <property type="match status" value="1"/>
</dbReference>
<evidence type="ECO:0000256" key="6">
    <source>
        <dbReference type="PROSITE-ProRule" id="PRU00023"/>
    </source>
</evidence>
<feature type="region of interest" description="Disordered" evidence="8">
    <location>
        <begin position="125"/>
        <end position="188"/>
    </location>
</feature>
<evidence type="ECO:0000313" key="11">
    <source>
        <dbReference type="EMBL" id="QBM06229.1"/>
    </source>
</evidence>
<dbReference type="InterPro" id="IPR001357">
    <property type="entry name" value="BRCT_dom"/>
</dbReference>
<feature type="domain" description="BRCT" evidence="10">
    <location>
        <begin position="322"/>
        <end position="416"/>
    </location>
</feature>
<dbReference type="PANTHER" id="PTHR24171">
    <property type="entry name" value="ANKYRIN REPEAT DOMAIN-CONTAINING PROTEIN 39-RELATED"/>
    <property type="match status" value="1"/>
</dbReference>
<dbReference type="InterPro" id="IPR013083">
    <property type="entry name" value="Znf_RING/FYVE/PHD"/>
</dbReference>